<gene>
    <name evidence="3" type="ORF">IPH26_09345</name>
</gene>
<dbReference type="InterPro" id="IPR032701">
    <property type="entry name" value="Prok-E2_B_dom"/>
</dbReference>
<accession>A0A9D7E3M2</accession>
<feature type="domain" description="Prokaryotic E2 family B" evidence="2">
    <location>
        <begin position="35"/>
        <end position="141"/>
    </location>
</feature>
<dbReference type="Gene3D" id="3.40.50.720">
    <property type="entry name" value="NAD(P)-binding Rossmann-like Domain"/>
    <property type="match status" value="1"/>
</dbReference>
<dbReference type="SUPFAM" id="SSF69572">
    <property type="entry name" value="Activating enzymes of the ubiquitin-like proteins"/>
    <property type="match status" value="1"/>
</dbReference>
<dbReference type="Proteomes" id="UP000807785">
    <property type="component" value="Unassembled WGS sequence"/>
</dbReference>
<dbReference type="PANTHER" id="PTHR43267:SF1">
    <property type="entry name" value="TRNA THREONYLCARBAMOYLADENOSINE DEHYDRATASE"/>
    <property type="match status" value="1"/>
</dbReference>
<evidence type="ECO:0000259" key="2">
    <source>
        <dbReference type="Pfam" id="PF14461"/>
    </source>
</evidence>
<comment type="caution">
    <text evidence="3">The sequence shown here is derived from an EMBL/GenBank/DDBJ whole genome shotgun (WGS) entry which is preliminary data.</text>
</comment>
<protein>
    <submittedName>
        <fullName evidence="3">ThiF family adenylyltransferase</fullName>
    </submittedName>
</protein>
<dbReference type="Pfam" id="PF00899">
    <property type="entry name" value="ThiF"/>
    <property type="match status" value="1"/>
</dbReference>
<keyword evidence="3" id="KW-0808">Transferase</keyword>
<dbReference type="Pfam" id="PF14461">
    <property type="entry name" value="Prok-E2_B"/>
    <property type="match status" value="1"/>
</dbReference>
<dbReference type="GO" id="GO:0061503">
    <property type="term" value="F:tRNA threonylcarbamoyladenosine dehydratase"/>
    <property type="evidence" value="ECO:0007669"/>
    <property type="project" value="TreeGrafter"/>
</dbReference>
<evidence type="ECO:0000313" key="4">
    <source>
        <dbReference type="Proteomes" id="UP000807785"/>
    </source>
</evidence>
<dbReference type="EMBL" id="JADJEV010000003">
    <property type="protein sequence ID" value="MBK6973128.1"/>
    <property type="molecule type" value="Genomic_DNA"/>
</dbReference>
<evidence type="ECO:0000259" key="1">
    <source>
        <dbReference type="Pfam" id="PF00899"/>
    </source>
</evidence>
<dbReference type="CDD" id="cd01483">
    <property type="entry name" value="E1_enzyme_family"/>
    <property type="match status" value="1"/>
</dbReference>
<keyword evidence="3" id="KW-0548">Nucleotidyltransferase</keyword>
<dbReference type="InterPro" id="IPR000594">
    <property type="entry name" value="ThiF_NAD_FAD-bd"/>
</dbReference>
<dbReference type="PANTHER" id="PTHR43267">
    <property type="entry name" value="TRNA THREONYLCARBAMOYLADENOSINE DEHYDRATASE"/>
    <property type="match status" value="1"/>
</dbReference>
<dbReference type="AlphaFoldDB" id="A0A9D7E3M2"/>
<dbReference type="GO" id="GO:0008641">
    <property type="term" value="F:ubiquitin-like modifier activating enzyme activity"/>
    <property type="evidence" value="ECO:0007669"/>
    <property type="project" value="InterPro"/>
</dbReference>
<organism evidence="3 4">
    <name type="scientific">Candidatus Methylophosphatis roskildensis</name>
    <dbReference type="NCBI Taxonomy" id="2899263"/>
    <lineage>
        <taxon>Bacteria</taxon>
        <taxon>Pseudomonadati</taxon>
        <taxon>Pseudomonadota</taxon>
        <taxon>Betaproteobacteria</taxon>
        <taxon>Nitrosomonadales</taxon>
        <taxon>Sterolibacteriaceae</taxon>
        <taxon>Candidatus Methylophosphatis</taxon>
    </lineage>
</organism>
<evidence type="ECO:0000313" key="3">
    <source>
        <dbReference type="EMBL" id="MBK6973128.1"/>
    </source>
</evidence>
<dbReference type="GO" id="GO:0061504">
    <property type="term" value="P:cyclic threonylcarbamoyladenosine biosynthetic process"/>
    <property type="evidence" value="ECO:0007669"/>
    <property type="project" value="TreeGrafter"/>
</dbReference>
<dbReference type="InterPro" id="IPR045886">
    <property type="entry name" value="ThiF/MoeB/HesA"/>
</dbReference>
<name>A0A9D7E3M2_9PROT</name>
<feature type="domain" description="THIF-type NAD/FAD binding fold" evidence="1">
    <location>
        <begin position="319"/>
        <end position="481"/>
    </location>
</feature>
<dbReference type="InterPro" id="IPR035985">
    <property type="entry name" value="Ubiquitin-activating_enz"/>
</dbReference>
<sequence>MPEASASRLAEALRLLRSRGFKPSGQRGGVRSFDGALPCKGGPIKVRFAIADWDFLTYPSIKVLDHLDILPALSPHVYASGGLCYFASGAVVLDRYDPAESIAQCLDQAQSVLERIRHDPDFRHDDIQDEFLQHWSHGESSAVYSVMIGTVDRTTKSSNYWFVTIGDESHAVVADSKEEVESLAVALGAKPPTETKCPCWLFATEVLPAVPATMPANVKELFAWLQAWDRRLYQQIQLVLEREPQYLKYSIATFAVHTPLGWLGFGFELDPVHRLGAQKKPKLYRQFLHSRGGTRKISRLAITEFGPDFVHSRNLTFPDLKGKRITVIGCGAIGSHVAPGLIRLGAGTGKGHLDLVDHDDMKPENLGRHVLGYPALFKHKGEALADELKRQFPFSKVRARVRSVRGLTDLFNADLVIDATGEEAVSEVINAMRLDRGTDTPVLHVRIRGNGECVQTFWAQGRELGCFRCLLQADHKNYRQERYPVLKGQPRRKQLGCNGFTPYAVSAPMSAAALCMEVVVDWLQNGRASPRFRTSATANANVYGVKNQDVTRLAGCPACGSHDAQAAAVSS</sequence>
<reference evidence="3" key="1">
    <citation type="submission" date="2020-10" db="EMBL/GenBank/DDBJ databases">
        <title>Connecting structure to function with the recovery of over 1000 high-quality activated sludge metagenome-assembled genomes encoding full-length rRNA genes using long-read sequencing.</title>
        <authorList>
            <person name="Singleton C.M."/>
            <person name="Petriglieri F."/>
            <person name="Kristensen J.M."/>
            <person name="Kirkegaard R.H."/>
            <person name="Michaelsen T.Y."/>
            <person name="Andersen M.H."/>
            <person name="Karst S.M."/>
            <person name="Dueholm M.S."/>
            <person name="Nielsen P.H."/>
            <person name="Albertsen M."/>
        </authorList>
    </citation>
    <scope>NUCLEOTIDE SEQUENCE</scope>
    <source>
        <strain evidence="3">Bjer_18-Q3-R1-45_BAT3C.347</strain>
    </source>
</reference>
<dbReference type="GO" id="GO:0016779">
    <property type="term" value="F:nucleotidyltransferase activity"/>
    <property type="evidence" value="ECO:0007669"/>
    <property type="project" value="UniProtKB-KW"/>
</dbReference>
<proteinExistence type="predicted"/>